<evidence type="ECO:0008006" key="5">
    <source>
        <dbReference type="Google" id="ProtNLM"/>
    </source>
</evidence>
<sequence length="74" mass="8699">MSAKVGFCRARVAFSFFILCIHMIPHFEPRRQMVPEHIYELTLVSFGRIIGNFWLQPIQFGQNRGFSSCSFRPF</sequence>
<comment type="caution">
    <text evidence="3">The sequence shown here is derived from an EMBL/GenBank/DDBJ whole genome shotgun (WGS) entry which is preliminary data.</text>
</comment>
<evidence type="ECO:0000256" key="2">
    <source>
        <dbReference type="SAM" id="SignalP"/>
    </source>
</evidence>
<keyword evidence="4" id="KW-1185">Reference proteome</keyword>
<organism evidence="3 4">
    <name type="scientific">Iris pallida</name>
    <name type="common">Sweet iris</name>
    <dbReference type="NCBI Taxonomy" id="29817"/>
    <lineage>
        <taxon>Eukaryota</taxon>
        <taxon>Viridiplantae</taxon>
        <taxon>Streptophyta</taxon>
        <taxon>Embryophyta</taxon>
        <taxon>Tracheophyta</taxon>
        <taxon>Spermatophyta</taxon>
        <taxon>Magnoliopsida</taxon>
        <taxon>Liliopsida</taxon>
        <taxon>Asparagales</taxon>
        <taxon>Iridaceae</taxon>
        <taxon>Iridoideae</taxon>
        <taxon>Irideae</taxon>
        <taxon>Iris</taxon>
    </lineage>
</organism>
<name>A0AAX6FYY7_IRIPA</name>
<keyword evidence="1" id="KW-0472">Membrane</keyword>
<evidence type="ECO:0000313" key="3">
    <source>
        <dbReference type="EMBL" id="KAJ6821636.1"/>
    </source>
</evidence>
<keyword evidence="1" id="KW-1133">Transmembrane helix</keyword>
<feature type="transmembrane region" description="Helical" evidence="1">
    <location>
        <begin position="7"/>
        <end position="25"/>
    </location>
</feature>
<dbReference type="AlphaFoldDB" id="A0AAX6FYY7"/>
<evidence type="ECO:0000313" key="4">
    <source>
        <dbReference type="Proteomes" id="UP001140949"/>
    </source>
</evidence>
<keyword evidence="2" id="KW-0732">Signal</keyword>
<feature type="chain" id="PRO_5043679887" description="Secreted protein" evidence="2">
    <location>
        <begin position="16"/>
        <end position="74"/>
    </location>
</feature>
<reference evidence="3" key="2">
    <citation type="submission" date="2023-04" db="EMBL/GenBank/DDBJ databases">
        <authorList>
            <person name="Bruccoleri R.E."/>
            <person name="Oakeley E.J."/>
            <person name="Faust A.-M."/>
            <person name="Dessus-Babus S."/>
            <person name="Altorfer M."/>
            <person name="Burckhardt D."/>
            <person name="Oertli M."/>
            <person name="Naumann U."/>
            <person name="Petersen F."/>
            <person name="Wong J."/>
        </authorList>
    </citation>
    <scope>NUCLEOTIDE SEQUENCE</scope>
    <source>
        <strain evidence="3">GSM-AAB239-AS_SAM_17_03QT</strain>
        <tissue evidence="3">Leaf</tissue>
    </source>
</reference>
<accession>A0AAX6FYY7</accession>
<gene>
    <name evidence="3" type="ORF">M6B38_391200</name>
</gene>
<reference evidence="3" key="1">
    <citation type="journal article" date="2023" name="GigaByte">
        <title>Genome assembly of the bearded iris, Iris pallida Lam.</title>
        <authorList>
            <person name="Bruccoleri R.E."/>
            <person name="Oakeley E.J."/>
            <person name="Faust A.M.E."/>
            <person name="Altorfer M."/>
            <person name="Dessus-Babus S."/>
            <person name="Burckhardt D."/>
            <person name="Oertli M."/>
            <person name="Naumann U."/>
            <person name="Petersen F."/>
            <person name="Wong J."/>
        </authorList>
    </citation>
    <scope>NUCLEOTIDE SEQUENCE</scope>
    <source>
        <strain evidence="3">GSM-AAB239-AS_SAM_17_03QT</strain>
    </source>
</reference>
<feature type="signal peptide" evidence="2">
    <location>
        <begin position="1"/>
        <end position="15"/>
    </location>
</feature>
<keyword evidence="1" id="KW-0812">Transmembrane</keyword>
<dbReference type="Proteomes" id="UP001140949">
    <property type="component" value="Unassembled WGS sequence"/>
</dbReference>
<evidence type="ECO:0000256" key="1">
    <source>
        <dbReference type="SAM" id="Phobius"/>
    </source>
</evidence>
<dbReference type="EMBL" id="JANAVB010024996">
    <property type="protein sequence ID" value="KAJ6821636.1"/>
    <property type="molecule type" value="Genomic_DNA"/>
</dbReference>
<proteinExistence type="predicted"/>
<protein>
    <recommendedName>
        <fullName evidence="5">Secreted protein</fullName>
    </recommendedName>
</protein>